<gene>
    <name evidence="8" type="ORF">SAMN05444581_10911</name>
</gene>
<keyword evidence="1" id="KW-0813">Transport</keyword>
<sequence length="178" mass="18317">MSAFEMNKFAGAFLASLLLAISLAIASDVIFSHHKLVKAGYALPAAEPVAEASAAPAAAEPLPVRLAKADPGKGEANTKACQSCHSFDKGGAAKAGPPLYGVVNRAIGSVAGFAYSDSIKSKGGAWSPDALDQFLSGPKTYASGTKMTYAGEKDPDKRADIIVYLESLSENPKPVSSK</sequence>
<keyword evidence="5 6" id="KW-0408">Iron</keyword>
<dbReference type="Pfam" id="PF00034">
    <property type="entry name" value="Cytochrom_C"/>
    <property type="match status" value="1"/>
</dbReference>
<dbReference type="PRINTS" id="PR00604">
    <property type="entry name" value="CYTCHRMECIAB"/>
</dbReference>
<dbReference type="PROSITE" id="PS51007">
    <property type="entry name" value="CYTC"/>
    <property type="match status" value="1"/>
</dbReference>
<evidence type="ECO:0000313" key="9">
    <source>
        <dbReference type="Proteomes" id="UP000198755"/>
    </source>
</evidence>
<accession>A0A1I4A0G5</accession>
<keyword evidence="4" id="KW-0249">Electron transport</keyword>
<evidence type="ECO:0000256" key="3">
    <source>
        <dbReference type="ARBA" id="ARBA00022723"/>
    </source>
</evidence>
<protein>
    <submittedName>
        <fullName evidence="8">Cytochrome c</fullName>
    </submittedName>
</protein>
<evidence type="ECO:0000256" key="4">
    <source>
        <dbReference type="ARBA" id="ARBA00022982"/>
    </source>
</evidence>
<dbReference type="InterPro" id="IPR009056">
    <property type="entry name" value="Cyt_c-like_dom"/>
</dbReference>
<evidence type="ECO:0000313" key="8">
    <source>
        <dbReference type="EMBL" id="SFK49832.1"/>
    </source>
</evidence>
<feature type="domain" description="Cytochrome c" evidence="7">
    <location>
        <begin position="69"/>
        <end position="169"/>
    </location>
</feature>
<dbReference type="STRING" id="1612308.SAMN05444581_10911"/>
<evidence type="ECO:0000256" key="5">
    <source>
        <dbReference type="ARBA" id="ARBA00023004"/>
    </source>
</evidence>
<proteinExistence type="predicted"/>
<dbReference type="OrthoDB" id="9805828at2"/>
<dbReference type="PANTHER" id="PTHR11961">
    <property type="entry name" value="CYTOCHROME C"/>
    <property type="match status" value="1"/>
</dbReference>
<dbReference type="GO" id="GO:0020037">
    <property type="term" value="F:heme binding"/>
    <property type="evidence" value="ECO:0007669"/>
    <property type="project" value="InterPro"/>
</dbReference>
<dbReference type="GO" id="GO:0009055">
    <property type="term" value="F:electron transfer activity"/>
    <property type="evidence" value="ECO:0007669"/>
    <property type="project" value="InterPro"/>
</dbReference>
<keyword evidence="2 6" id="KW-0349">Heme</keyword>
<dbReference type="InterPro" id="IPR036909">
    <property type="entry name" value="Cyt_c-like_dom_sf"/>
</dbReference>
<dbReference type="InterPro" id="IPR002327">
    <property type="entry name" value="Cyt_c_1A/1B"/>
</dbReference>
<dbReference type="Gene3D" id="1.10.760.10">
    <property type="entry name" value="Cytochrome c-like domain"/>
    <property type="match status" value="1"/>
</dbReference>
<dbReference type="Proteomes" id="UP000198755">
    <property type="component" value="Unassembled WGS sequence"/>
</dbReference>
<organism evidence="8 9">
    <name type="scientific">Methylocapsa palsarum</name>
    <dbReference type="NCBI Taxonomy" id="1612308"/>
    <lineage>
        <taxon>Bacteria</taxon>
        <taxon>Pseudomonadati</taxon>
        <taxon>Pseudomonadota</taxon>
        <taxon>Alphaproteobacteria</taxon>
        <taxon>Hyphomicrobiales</taxon>
        <taxon>Beijerinckiaceae</taxon>
        <taxon>Methylocapsa</taxon>
    </lineage>
</organism>
<evidence type="ECO:0000259" key="7">
    <source>
        <dbReference type="PROSITE" id="PS51007"/>
    </source>
</evidence>
<evidence type="ECO:0000256" key="2">
    <source>
        <dbReference type="ARBA" id="ARBA00022617"/>
    </source>
</evidence>
<dbReference type="GO" id="GO:0046872">
    <property type="term" value="F:metal ion binding"/>
    <property type="evidence" value="ECO:0007669"/>
    <property type="project" value="UniProtKB-KW"/>
</dbReference>
<dbReference type="RefSeq" id="WP_091682300.1">
    <property type="nucleotide sequence ID" value="NZ_FOSN01000009.1"/>
</dbReference>
<keyword evidence="3 6" id="KW-0479">Metal-binding</keyword>
<dbReference type="SUPFAM" id="SSF46626">
    <property type="entry name" value="Cytochrome c"/>
    <property type="match status" value="1"/>
</dbReference>
<keyword evidence="9" id="KW-1185">Reference proteome</keyword>
<evidence type="ECO:0000256" key="6">
    <source>
        <dbReference type="PROSITE-ProRule" id="PRU00433"/>
    </source>
</evidence>
<name>A0A1I4A0G5_9HYPH</name>
<evidence type="ECO:0000256" key="1">
    <source>
        <dbReference type="ARBA" id="ARBA00022448"/>
    </source>
</evidence>
<dbReference type="EMBL" id="FOSN01000009">
    <property type="protein sequence ID" value="SFK49832.1"/>
    <property type="molecule type" value="Genomic_DNA"/>
</dbReference>
<reference evidence="8 9" key="1">
    <citation type="submission" date="2016-10" db="EMBL/GenBank/DDBJ databases">
        <authorList>
            <person name="de Groot N.N."/>
        </authorList>
    </citation>
    <scope>NUCLEOTIDE SEQUENCE [LARGE SCALE GENOMIC DNA]</scope>
    <source>
        <strain evidence="8 9">NE2</strain>
    </source>
</reference>
<dbReference type="AlphaFoldDB" id="A0A1I4A0G5"/>